<dbReference type="Proteomes" id="UP000184520">
    <property type="component" value="Unassembled WGS sequence"/>
</dbReference>
<protein>
    <recommendedName>
        <fullName evidence="4">Lipoprotein</fullName>
    </recommendedName>
</protein>
<proteinExistence type="predicted"/>
<evidence type="ECO:0000313" key="3">
    <source>
        <dbReference type="Proteomes" id="UP000184520"/>
    </source>
</evidence>
<evidence type="ECO:0000313" key="2">
    <source>
        <dbReference type="EMBL" id="SHH07211.1"/>
    </source>
</evidence>
<keyword evidence="1" id="KW-0732">Signal</keyword>
<keyword evidence="3" id="KW-1185">Reference proteome</keyword>
<dbReference type="OrthoDB" id="5803286at2"/>
<feature type="signal peptide" evidence="1">
    <location>
        <begin position="1"/>
        <end position="22"/>
    </location>
</feature>
<accession>A0A1M5Q0A4</accession>
<evidence type="ECO:0000256" key="1">
    <source>
        <dbReference type="SAM" id="SignalP"/>
    </source>
</evidence>
<dbReference type="PROSITE" id="PS51257">
    <property type="entry name" value="PROKAR_LIPOPROTEIN"/>
    <property type="match status" value="1"/>
</dbReference>
<dbReference type="InterPro" id="IPR013783">
    <property type="entry name" value="Ig-like_fold"/>
</dbReference>
<dbReference type="Pfam" id="PF22352">
    <property type="entry name" value="K319L-like_PKD"/>
    <property type="match status" value="1"/>
</dbReference>
<organism evidence="2 3">
    <name type="scientific">Marisediminitalea aggregata</name>
    <dbReference type="NCBI Taxonomy" id="634436"/>
    <lineage>
        <taxon>Bacteria</taxon>
        <taxon>Pseudomonadati</taxon>
        <taxon>Pseudomonadota</taxon>
        <taxon>Gammaproteobacteria</taxon>
        <taxon>Alteromonadales</taxon>
        <taxon>Alteromonadaceae</taxon>
        <taxon>Marisediminitalea</taxon>
    </lineage>
</organism>
<dbReference type="RefSeq" id="WP_073324627.1">
    <property type="nucleotide sequence ID" value="NZ_FQWD01000006.1"/>
</dbReference>
<gene>
    <name evidence="2" type="ORF">SAMN05216361_3677</name>
</gene>
<dbReference type="STRING" id="634436.SAMN05216361_3677"/>
<reference evidence="3" key="1">
    <citation type="submission" date="2016-11" db="EMBL/GenBank/DDBJ databases">
        <authorList>
            <person name="Varghese N."/>
            <person name="Submissions S."/>
        </authorList>
    </citation>
    <scope>NUCLEOTIDE SEQUENCE [LARGE SCALE GENOMIC DNA]</scope>
    <source>
        <strain evidence="3">CGMCC 1.8995</strain>
    </source>
</reference>
<dbReference type="AlphaFoldDB" id="A0A1M5Q0A4"/>
<evidence type="ECO:0008006" key="4">
    <source>
        <dbReference type="Google" id="ProtNLM"/>
    </source>
</evidence>
<feature type="chain" id="PRO_5012047822" description="Lipoprotein" evidence="1">
    <location>
        <begin position="23"/>
        <end position="651"/>
    </location>
</feature>
<sequence>MRQVFKALVTTSATLAFTVGLAACGGGGNSNSPTNSPGNSNPDFTRLSPALTEDGLAIYGDLSVDVNTSAGFVVLADNGASLTDIAWQQTAGPTVTLLSSQSQAIGFDVPEAGDYSFTVTATTSTGDTRSASVSLTANGNSTDDIVNLRLDHMATERGRISIRVDSPANKIITATQWTQLAGPEPDEITYQEDSTNGPFRSAFMEAPEVSRDEVMAFRVTATFDDGATASDDVLIGVKEASIANNGIFTGIDMYVTTDLRPFNQTSPYADALQACVYNNTVENSCDFDTLPLIGMETMSPSIDTILDRTLVSHHWMGERFREFLTQSAAAEDIIKLLRGVTAIVISYDVRPSFYWVRTGAIYLDARNFWRTPEERDTLNTIPDYRSGFGNELQFGIYWRYVKDGEYYYPQSSLPASSRQSKSFVQLEASLAWLMYHELAHANDFFPPASWASISSSSDPLSHFQRFGAQSSIMSANYPLQSTLLEGLAEVSFGGEEATTAQKNTTPSQVADAFSADIAPTYYAYYTEREDYAMMFEQFMMLYRMNVSADVAVIGRVNNNDALVTWGQRHRINQDTLQARTAFTVERILPELNVTSIQADLPAVIQMPSGQSWFDLVQLEGEGGKRETTAVSSKATAVRPPLRIPQFERHLH</sequence>
<name>A0A1M5Q0A4_9ALTE</name>
<dbReference type="Gene3D" id="2.60.40.10">
    <property type="entry name" value="Immunoglobulins"/>
    <property type="match status" value="1"/>
</dbReference>
<dbReference type="EMBL" id="FQWD01000006">
    <property type="protein sequence ID" value="SHH07211.1"/>
    <property type="molecule type" value="Genomic_DNA"/>
</dbReference>